<dbReference type="GO" id="GO:0005304">
    <property type="term" value="F:L-valine transmembrane transporter activity"/>
    <property type="evidence" value="ECO:0007669"/>
    <property type="project" value="TreeGrafter"/>
</dbReference>
<gene>
    <name evidence="11" type="ORF">HMPREF1872_00884</name>
</gene>
<feature type="transmembrane region" description="Helical" evidence="10">
    <location>
        <begin position="197"/>
        <end position="215"/>
    </location>
</feature>
<keyword evidence="7 10" id="KW-1133">Transmembrane helix</keyword>
<keyword evidence="12" id="KW-1185">Reference proteome</keyword>
<keyword evidence="4" id="KW-0997">Cell inner membrane</keyword>
<dbReference type="PANTHER" id="PTHR11795:SF371">
    <property type="entry name" value="HIGH-AFFINITY BRANCHED-CHAIN AMINO ACID TRANSPORT SYSTEM PERMEASE PROTEIN LIVH"/>
    <property type="match status" value="1"/>
</dbReference>
<feature type="transmembrane region" description="Helical" evidence="10">
    <location>
        <begin position="97"/>
        <end position="124"/>
    </location>
</feature>
<dbReference type="CDD" id="cd06582">
    <property type="entry name" value="TM_PBP1_LivH_like"/>
    <property type="match status" value="1"/>
</dbReference>
<keyword evidence="2" id="KW-0813">Transport</keyword>
<evidence type="ECO:0000256" key="7">
    <source>
        <dbReference type="ARBA" id="ARBA00022989"/>
    </source>
</evidence>
<dbReference type="OrthoDB" id="9807115at2"/>
<reference evidence="12" key="1">
    <citation type="submission" date="2016-01" db="EMBL/GenBank/DDBJ databases">
        <authorList>
            <person name="Mitreva M."/>
            <person name="Pepin K.H."/>
            <person name="Mihindukulasuriya K.A."/>
            <person name="Fulton R."/>
            <person name="Fronick C."/>
            <person name="O'Laughlin M."/>
            <person name="Miner T."/>
            <person name="Herter B."/>
            <person name="Rosa B.A."/>
            <person name="Cordes M."/>
            <person name="Tomlinson C."/>
            <person name="Wollam A."/>
            <person name="Palsikar V.B."/>
            <person name="Mardis E.R."/>
            <person name="Wilson R.K."/>
        </authorList>
    </citation>
    <scope>NUCLEOTIDE SEQUENCE [LARGE SCALE GENOMIC DNA]</scope>
    <source>
        <strain evidence="12">KA00274</strain>
    </source>
</reference>
<evidence type="ECO:0000313" key="11">
    <source>
        <dbReference type="EMBL" id="KXB40338.1"/>
    </source>
</evidence>
<dbReference type="GO" id="GO:0015192">
    <property type="term" value="F:L-phenylalanine transmembrane transporter activity"/>
    <property type="evidence" value="ECO:0007669"/>
    <property type="project" value="TreeGrafter"/>
</dbReference>
<name>A0A133YAU8_9FIRM</name>
<dbReference type="PATRIC" id="fig|1497955.3.peg.855"/>
<feature type="transmembrane region" description="Helical" evidence="10">
    <location>
        <begin position="6"/>
        <end position="27"/>
    </location>
</feature>
<accession>A0A133YAU8</accession>
<proteinExistence type="inferred from homology"/>
<evidence type="ECO:0000256" key="2">
    <source>
        <dbReference type="ARBA" id="ARBA00022448"/>
    </source>
</evidence>
<keyword evidence="6" id="KW-0029">Amino-acid transport</keyword>
<dbReference type="InterPro" id="IPR052157">
    <property type="entry name" value="BCAA_transport_permease"/>
</dbReference>
<dbReference type="GO" id="GO:0042941">
    <property type="term" value="P:D-alanine transmembrane transport"/>
    <property type="evidence" value="ECO:0007669"/>
    <property type="project" value="TreeGrafter"/>
</dbReference>
<feature type="transmembrane region" description="Helical" evidence="10">
    <location>
        <begin position="63"/>
        <end position="85"/>
    </location>
</feature>
<evidence type="ECO:0000256" key="3">
    <source>
        <dbReference type="ARBA" id="ARBA00022475"/>
    </source>
</evidence>
<keyword evidence="3" id="KW-1003">Cell membrane</keyword>
<evidence type="ECO:0000256" key="9">
    <source>
        <dbReference type="ARBA" id="ARBA00037998"/>
    </source>
</evidence>
<comment type="caution">
    <text evidence="11">The sequence shown here is derived from an EMBL/GenBank/DDBJ whole genome shotgun (WGS) entry which is preliminary data.</text>
</comment>
<dbReference type="Pfam" id="PF02653">
    <property type="entry name" value="BPD_transp_2"/>
    <property type="match status" value="1"/>
</dbReference>
<evidence type="ECO:0000256" key="5">
    <source>
        <dbReference type="ARBA" id="ARBA00022692"/>
    </source>
</evidence>
<dbReference type="AlphaFoldDB" id="A0A133YAU8"/>
<evidence type="ECO:0000256" key="6">
    <source>
        <dbReference type="ARBA" id="ARBA00022970"/>
    </source>
</evidence>
<comment type="subcellular location">
    <subcellularLocation>
        <location evidence="1">Cell membrane</location>
        <topology evidence="1">Multi-pass membrane protein</topology>
    </subcellularLocation>
</comment>
<organism evidence="11 12">
    <name type="scientific">Amygdalobacter nucleatus</name>
    <dbReference type="NCBI Taxonomy" id="3029274"/>
    <lineage>
        <taxon>Bacteria</taxon>
        <taxon>Bacillati</taxon>
        <taxon>Bacillota</taxon>
        <taxon>Clostridia</taxon>
        <taxon>Eubacteriales</taxon>
        <taxon>Oscillospiraceae</taxon>
        <taxon>Amygdalobacter</taxon>
    </lineage>
</organism>
<keyword evidence="8 10" id="KW-0472">Membrane</keyword>
<protein>
    <submittedName>
        <fullName evidence="11">Putative high-affinity branched-chain amino acid ABC transporter, permease protein LivH</fullName>
    </submittedName>
</protein>
<dbReference type="InterPro" id="IPR001851">
    <property type="entry name" value="ABC_transp_permease"/>
</dbReference>
<dbReference type="STRING" id="1497955.HMPREF1872_00884"/>
<dbReference type="GO" id="GO:1903806">
    <property type="term" value="P:L-isoleucine import across plasma membrane"/>
    <property type="evidence" value="ECO:0007669"/>
    <property type="project" value="TreeGrafter"/>
</dbReference>
<evidence type="ECO:0000256" key="10">
    <source>
        <dbReference type="SAM" id="Phobius"/>
    </source>
</evidence>
<dbReference type="GO" id="GO:0005886">
    <property type="term" value="C:plasma membrane"/>
    <property type="evidence" value="ECO:0007669"/>
    <property type="project" value="UniProtKB-SubCell"/>
</dbReference>
<keyword evidence="5 10" id="KW-0812">Transmembrane</keyword>
<dbReference type="Proteomes" id="UP000070080">
    <property type="component" value="Unassembled WGS sequence"/>
</dbReference>
<evidence type="ECO:0000256" key="8">
    <source>
        <dbReference type="ARBA" id="ARBA00023136"/>
    </source>
</evidence>
<dbReference type="EMBL" id="LSCV01000030">
    <property type="protein sequence ID" value="KXB40338.1"/>
    <property type="molecule type" value="Genomic_DNA"/>
</dbReference>
<sequence>MFFQQVVNGIFIGVTYALVTIGFNMVYGVLKLTNFAHSSFYMLAAYFAQFIAAKFMLQSGVSWWLVLVISVGLTATLGASMDILALRPIRKKKGAGITALISTIGVQTMLNNGVLLVFGTVPLVMNDPFNLGYITVGGAVIQNIQILIAVLAICLLAVLSFIVYKTSFGTAMRAVSQNPTAASLMGINVPRIISETFFVGIAAAAFAGVLMATYYQRVDSLMGASVGLKCFAAAVLGGIGSVPGAALGGLLIGLAETIFAGYVSSGYRDMVAFVVLITVLLLRPQGLLGKKEIKKV</sequence>
<comment type="similarity">
    <text evidence="9">Belongs to the binding-protein-dependent transport system permease family. LivHM subfamily.</text>
</comment>
<dbReference type="PANTHER" id="PTHR11795">
    <property type="entry name" value="BRANCHED-CHAIN AMINO ACID TRANSPORT SYSTEM PERMEASE PROTEIN LIVH"/>
    <property type="match status" value="1"/>
</dbReference>
<dbReference type="GO" id="GO:0015190">
    <property type="term" value="F:L-leucine transmembrane transporter activity"/>
    <property type="evidence" value="ECO:0007669"/>
    <property type="project" value="TreeGrafter"/>
</dbReference>
<dbReference type="RefSeq" id="WP_066714239.1">
    <property type="nucleotide sequence ID" value="NZ_JARFNM010000001.1"/>
</dbReference>
<evidence type="ECO:0000256" key="1">
    <source>
        <dbReference type="ARBA" id="ARBA00004651"/>
    </source>
</evidence>
<dbReference type="GO" id="GO:0015188">
    <property type="term" value="F:L-isoleucine transmembrane transporter activity"/>
    <property type="evidence" value="ECO:0007669"/>
    <property type="project" value="TreeGrafter"/>
</dbReference>
<evidence type="ECO:0000256" key="4">
    <source>
        <dbReference type="ARBA" id="ARBA00022519"/>
    </source>
</evidence>
<evidence type="ECO:0000313" key="12">
    <source>
        <dbReference type="Proteomes" id="UP000070080"/>
    </source>
</evidence>
<feature type="transmembrane region" description="Helical" evidence="10">
    <location>
        <begin position="144"/>
        <end position="164"/>
    </location>
</feature>
<feature type="transmembrane region" description="Helical" evidence="10">
    <location>
        <begin position="270"/>
        <end position="288"/>
    </location>
</feature>
<dbReference type="GO" id="GO:0015808">
    <property type="term" value="P:L-alanine transport"/>
    <property type="evidence" value="ECO:0007669"/>
    <property type="project" value="TreeGrafter"/>
</dbReference>